<gene>
    <name evidence="1" type="ORF">A4U43_C06F16460</name>
</gene>
<dbReference type="PANTHER" id="PTHR31723">
    <property type="entry name" value="PATHOGENESIS-RELATED FAMILY PROTEIN"/>
    <property type="match status" value="1"/>
</dbReference>
<dbReference type="EMBL" id="CM007386">
    <property type="protein sequence ID" value="ONK67147.1"/>
    <property type="molecule type" value="Genomic_DNA"/>
</dbReference>
<dbReference type="Gene3D" id="3.10.450.50">
    <property type="match status" value="1"/>
</dbReference>
<evidence type="ECO:0000313" key="1">
    <source>
        <dbReference type="EMBL" id="ONK67147.1"/>
    </source>
</evidence>
<dbReference type="InterPro" id="IPR032710">
    <property type="entry name" value="NTF2-like_dom_sf"/>
</dbReference>
<sequence length="285" mass="32821">MIMHFVGAILVDLKKKTLYDIINPFERDKLHLKRKLTDIKSHGSSITLTMASSSIKQDIYRSFIYGEGEKDTQWRHGAPPNFDVVNKLFEEGRTQEWPEGSLEEKVQRLVKSWEMEMFHKIRPQDLKTVNLDKFRFCLNGGKILTIQDIKEMGGAYNAFLQTTLPENLRIYDPTKETRESAHEIFNTVFPRGFAFEILHVYSGPPTIVYKFRHWAFMEGPFKGLAPTGDKVELFGISIFKIDKDMKIENVEFFYDGNAFLAGFLSGGQRDDYSTASIGCPFMSTK</sequence>
<protein>
    <submittedName>
        <fullName evidence="1">Uncharacterized protein</fullName>
    </submittedName>
</protein>
<dbReference type="PANTHER" id="PTHR31723:SF5">
    <property type="entry name" value="OS01G0248500 PROTEIN"/>
    <property type="match status" value="1"/>
</dbReference>
<reference evidence="2" key="1">
    <citation type="journal article" date="2017" name="Nat. Commun.">
        <title>The asparagus genome sheds light on the origin and evolution of a young Y chromosome.</title>
        <authorList>
            <person name="Harkess A."/>
            <person name="Zhou J."/>
            <person name="Xu C."/>
            <person name="Bowers J.E."/>
            <person name="Van der Hulst R."/>
            <person name="Ayyampalayam S."/>
            <person name="Mercati F."/>
            <person name="Riccardi P."/>
            <person name="McKain M.R."/>
            <person name="Kakrana A."/>
            <person name="Tang H."/>
            <person name="Ray J."/>
            <person name="Groenendijk J."/>
            <person name="Arikit S."/>
            <person name="Mathioni S.M."/>
            <person name="Nakano M."/>
            <person name="Shan H."/>
            <person name="Telgmann-Rauber A."/>
            <person name="Kanno A."/>
            <person name="Yue Z."/>
            <person name="Chen H."/>
            <person name="Li W."/>
            <person name="Chen Y."/>
            <person name="Xu X."/>
            <person name="Zhang Y."/>
            <person name="Luo S."/>
            <person name="Chen H."/>
            <person name="Gao J."/>
            <person name="Mao Z."/>
            <person name="Pires J.C."/>
            <person name="Luo M."/>
            <person name="Kudrna D."/>
            <person name="Wing R.A."/>
            <person name="Meyers B.C."/>
            <person name="Yi K."/>
            <person name="Kong H."/>
            <person name="Lavrijsen P."/>
            <person name="Sunseri F."/>
            <person name="Falavigna A."/>
            <person name="Ye Y."/>
            <person name="Leebens-Mack J.H."/>
            <person name="Chen G."/>
        </authorList>
    </citation>
    <scope>NUCLEOTIDE SEQUENCE [LARGE SCALE GENOMIC DNA]</scope>
    <source>
        <strain evidence="2">cv. DH0086</strain>
    </source>
</reference>
<organism evidence="1 2">
    <name type="scientific">Asparagus officinalis</name>
    <name type="common">Garden asparagus</name>
    <dbReference type="NCBI Taxonomy" id="4686"/>
    <lineage>
        <taxon>Eukaryota</taxon>
        <taxon>Viridiplantae</taxon>
        <taxon>Streptophyta</taxon>
        <taxon>Embryophyta</taxon>
        <taxon>Tracheophyta</taxon>
        <taxon>Spermatophyta</taxon>
        <taxon>Magnoliopsida</taxon>
        <taxon>Liliopsida</taxon>
        <taxon>Asparagales</taxon>
        <taxon>Asparagaceae</taxon>
        <taxon>Asparagoideae</taxon>
        <taxon>Asparagus</taxon>
    </lineage>
</organism>
<name>A0A5P1EPT1_ASPOF</name>
<proteinExistence type="predicted"/>
<dbReference type="OMA" id="IHGESER"/>
<dbReference type="InterPro" id="IPR053218">
    <property type="entry name" value="Pathogen-related_defense"/>
</dbReference>
<dbReference type="SUPFAM" id="SSF54427">
    <property type="entry name" value="NTF2-like"/>
    <property type="match status" value="1"/>
</dbReference>
<evidence type="ECO:0000313" key="2">
    <source>
        <dbReference type="Proteomes" id="UP000243459"/>
    </source>
</evidence>
<dbReference type="AlphaFoldDB" id="A0A5P1EPT1"/>
<accession>A0A5P1EPT1</accession>
<dbReference type="Proteomes" id="UP000243459">
    <property type="component" value="Chromosome 6"/>
</dbReference>
<dbReference type="Gramene" id="ONK67147">
    <property type="protein sequence ID" value="ONK67147"/>
    <property type="gene ID" value="A4U43_C06F16460"/>
</dbReference>
<keyword evidence="2" id="KW-1185">Reference proteome</keyword>